<comment type="caution">
    <text evidence="2">The sequence shown here is derived from an EMBL/GenBank/DDBJ whole genome shotgun (WGS) entry which is preliminary data.</text>
</comment>
<keyword evidence="3" id="KW-1185">Reference proteome</keyword>
<proteinExistence type="predicted"/>
<dbReference type="InterPro" id="IPR005135">
    <property type="entry name" value="Endo/exonuclease/phosphatase"/>
</dbReference>
<name>A0ABP5RCQ9_9ACTN</name>
<accession>A0ABP5RCQ9</accession>
<dbReference type="EMBL" id="BAAATR010000020">
    <property type="protein sequence ID" value="GAA2255704.1"/>
    <property type="molecule type" value="Genomic_DNA"/>
</dbReference>
<evidence type="ECO:0000313" key="2">
    <source>
        <dbReference type="EMBL" id="GAA2255704.1"/>
    </source>
</evidence>
<dbReference type="Pfam" id="PF03372">
    <property type="entry name" value="Exo_endo_phos"/>
    <property type="match status" value="1"/>
</dbReference>
<gene>
    <name evidence="2" type="ORF">GCM10010430_44410</name>
</gene>
<reference evidence="3" key="1">
    <citation type="journal article" date="2019" name="Int. J. Syst. Evol. Microbiol.">
        <title>The Global Catalogue of Microorganisms (GCM) 10K type strain sequencing project: providing services to taxonomists for standard genome sequencing and annotation.</title>
        <authorList>
            <consortium name="The Broad Institute Genomics Platform"/>
            <consortium name="The Broad Institute Genome Sequencing Center for Infectious Disease"/>
            <person name="Wu L."/>
            <person name="Ma J."/>
        </authorList>
    </citation>
    <scope>NUCLEOTIDE SEQUENCE [LARGE SCALE GENOMIC DNA]</scope>
    <source>
        <strain evidence="3">JCM 7356</strain>
    </source>
</reference>
<evidence type="ECO:0000259" key="1">
    <source>
        <dbReference type="Pfam" id="PF03372"/>
    </source>
</evidence>
<dbReference type="RefSeq" id="WP_344638217.1">
    <property type="nucleotide sequence ID" value="NZ_BAAATR010000020.1"/>
</dbReference>
<evidence type="ECO:0000313" key="3">
    <source>
        <dbReference type="Proteomes" id="UP001500305"/>
    </source>
</evidence>
<dbReference type="InterPro" id="IPR036691">
    <property type="entry name" value="Endo/exonu/phosph_ase_sf"/>
</dbReference>
<dbReference type="SUPFAM" id="SSF56219">
    <property type="entry name" value="DNase I-like"/>
    <property type="match status" value="1"/>
</dbReference>
<dbReference type="Gene3D" id="3.60.10.10">
    <property type="entry name" value="Endonuclease/exonuclease/phosphatase"/>
    <property type="match status" value="1"/>
</dbReference>
<sequence>MPLTKRIANLNAYKLSPSLVGTASWKARVTAIQEIAPDILGLQEVIVDETLPASQWAAQASAVIEQLAAECGLSATTVRADGTLGPTAMANNANRGWYTALLWNPAAARPVPGTFRPYGAPDFWHGFTTMAFDVGAVEPVVVGCYHGDPFRGDWRAAESLRLKSAFRTAGGAKPGFAIGDFNALSAAEITGPDGEPRYYDAEPYLEQDHDDLEYQLLPGTIGGEQLADRRQSEALLRRGFMVDAAAHLAAPWHPTVGHWEDGQGDPDPWGPRRIDLILATRPVAPALVSYRTHQSPAAEEASDHLPVVCDFDPAKISKER</sequence>
<dbReference type="Proteomes" id="UP001500305">
    <property type="component" value="Unassembled WGS sequence"/>
</dbReference>
<organism evidence="2 3">
    <name type="scientific">Kitasatospora cystarginea</name>
    <dbReference type="NCBI Taxonomy" id="58350"/>
    <lineage>
        <taxon>Bacteria</taxon>
        <taxon>Bacillati</taxon>
        <taxon>Actinomycetota</taxon>
        <taxon>Actinomycetes</taxon>
        <taxon>Kitasatosporales</taxon>
        <taxon>Streptomycetaceae</taxon>
        <taxon>Kitasatospora</taxon>
    </lineage>
</organism>
<feature type="domain" description="Endonuclease/exonuclease/phosphatase" evidence="1">
    <location>
        <begin position="31"/>
        <end position="304"/>
    </location>
</feature>
<protein>
    <recommendedName>
        <fullName evidence="1">Endonuclease/exonuclease/phosphatase domain-containing protein</fullName>
    </recommendedName>
</protein>